<dbReference type="GO" id="GO:0015562">
    <property type="term" value="F:efflux transmembrane transporter activity"/>
    <property type="evidence" value="ECO:0007669"/>
    <property type="project" value="TreeGrafter"/>
</dbReference>
<dbReference type="Gene3D" id="2.40.30.170">
    <property type="match status" value="1"/>
</dbReference>
<dbReference type="InterPro" id="IPR058792">
    <property type="entry name" value="Beta-barrel_RND_2"/>
</dbReference>
<gene>
    <name evidence="5" type="ORF">DI551_08885</name>
</gene>
<comment type="similarity">
    <text evidence="1">Belongs to the membrane fusion protein (MFP) (TC 8.A.1) family.</text>
</comment>
<dbReference type="InterPro" id="IPR058633">
    <property type="entry name" value="EmrA/FarA_HH"/>
</dbReference>
<proteinExistence type="inferred from homology"/>
<feature type="domain" description="CusB-like beta-barrel" evidence="4">
    <location>
        <begin position="194"/>
        <end position="266"/>
    </location>
</feature>
<dbReference type="GO" id="GO:1990281">
    <property type="term" value="C:efflux pump complex"/>
    <property type="evidence" value="ECO:0007669"/>
    <property type="project" value="TreeGrafter"/>
</dbReference>
<dbReference type="NCBIfam" id="TIGR01730">
    <property type="entry name" value="RND_mfp"/>
    <property type="match status" value="1"/>
</dbReference>
<dbReference type="AlphaFoldDB" id="A0A2W5MUV1"/>
<dbReference type="Gene3D" id="2.40.420.20">
    <property type="match status" value="1"/>
</dbReference>
<evidence type="ECO:0000256" key="2">
    <source>
        <dbReference type="SAM" id="Coils"/>
    </source>
</evidence>
<feature type="domain" description="Multidrug export protein EmrA/FarA alpha-helical hairpin" evidence="3">
    <location>
        <begin position="86"/>
        <end position="151"/>
    </location>
</feature>
<evidence type="ECO:0000259" key="3">
    <source>
        <dbReference type="Pfam" id="PF25885"/>
    </source>
</evidence>
<sequence length="349" mass="37536">MKRKAVLFLVIFVLAALCFWIFNPARSTDVAVIKPVYAPAVQAVYATGTVEAVRMVPISPKVAARLMSLEVDEGDHVIKGQLMAKLEDADLQQNVTEAQAQLDLAQKALERAQKLSRSGAISKEAFDQSQASYKTAEAALERSKAELSYLQLYAPEDGTVIRRDGEIGELASPITTANAGTPVFWINGGDQIRIETEVDEEDISLVKTGQVVVIAADAYPGQVFHGAVQSITPKGDPVARSYRVRVSVSEDSPLLVGMTAETNIITQEKDKALMVPATAVKEGHVLKISSGKAENAAVKTGIKTPDTIEILEGATESDAIAQNYDATLLNKGNLHPKGIEWNPDANKVK</sequence>
<evidence type="ECO:0000313" key="5">
    <source>
        <dbReference type="EMBL" id="PZQ44982.1"/>
    </source>
</evidence>
<dbReference type="Pfam" id="PF25885">
    <property type="entry name" value="HH_EMRA"/>
    <property type="match status" value="1"/>
</dbReference>
<dbReference type="Gene3D" id="1.10.287.470">
    <property type="entry name" value="Helix hairpin bin"/>
    <property type="match status" value="1"/>
</dbReference>
<evidence type="ECO:0000256" key="1">
    <source>
        <dbReference type="ARBA" id="ARBA00009477"/>
    </source>
</evidence>
<dbReference type="InterPro" id="IPR006143">
    <property type="entry name" value="RND_pump_MFP"/>
</dbReference>
<feature type="coiled-coil region" evidence="2">
    <location>
        <begin position="88"/>
        <end position="146"/>
    </location>
</feature>
<evidence type="ECO:0000313" key="6">
    <source>
        <dbReference type="Proteomes" id="UP000249417"/>
    </source>
</evidence>
<organism evidence="5 6">
    <name type="scientific">Micavibrio aeruginosavorus</name>
    <dbReference type="NCBI Taxonomy" id="349221"/>
    <lineage>
        <taxon>Bacteria</taxon>
        <taxon>Pseudomonadati</taxon>
        <taxon>Bdellovibrionota</taxon>
        <taxon>Bdellovibrionia</taxon>
        <taxon>Bdellovibrionales</taxon>
        <taxon>Pseudobdellovibrionaceae</taxon>
        <taxon>Micavibrio</taxon>
    </lineage>
</organism>
<name>A0A2W5MUV1_9BACT</name>
<dbReference type="SUPFAM" id="SSF111369">
    <property type="entry name" value="HlyD-like secretion proteins"/>
    <property type="match status" value="1"/>
</dbReference>
<reference evidence="5 6" key="1">
    <citation type="submission" date="2017-08" db="EMBL/GenBank/DDBJ databases">
        <title>Infants hospitalized years apart are colonized by the same room-sourced microbial strains.</title>
        <authorList>
            <person name="Brooks B."/>
            <person name="Olm M.R."/>
            <person name="Firek B.A."/>
            <person name="Baker R."/>
            <person name="Thomas B.C."/>
            <person name="Morowitz M.J."/>
            <person name="Banfield J.F."/>
        </authorList>
    </citation>
    <scope>NUCLEOTIDE SEQUENCE [LARGE SCALE GENOMIC DNA]</scope>
    <source>
        <strain evidence="5">S2_005_002_R2_29</strain>
    </source>
</reference>
<dbReference type="EMBL" id="QFQB01000069">
    <property type="protein sequence ID" value="PZQ44982.1"/>
    <property type="molecule type" value="Genomic_DNA"/>
</dbReference>
<evidence type="ECO:0000259" key="4">
    <source>
        <dbReference type="Pfam" id="PF25954"/>
    </source>
</evidence>
<dbReference type="Gene3D" id="2.40.50.100">
    <property type="match status" value="1"/>
</dbReference>
<comment type="caution">
    <text evidence="5">The sequence shown here is derived from an EMBL/GenBank/DDBJ whole genome shotgun (WGS) entry which is preliminary data.</text>
</comment>
<dbReference type="PANTHER" id="PTHR30469">
    <property type="entry name" value="MULTIDRUG RESISTANCE PROTEIN MDTA"/>
    <property type="match status" value="1"/>
</dbReference>
<dbReference type="Proteomes" id="UP000249417">
    <property type="component" value="Unassembled WGS sequence"/>
</dbReference>
<dbReference type="PANTHER" id="PTHR30469:SF33">
    <property type="entry name" value="SLR1207 PROTEIN"/>
    <property type="match status" value="1"/>
</dbReference>
<accession>A0A2W5MUV1</accession>
<dbReference type="Pfam" id="PF25954">
    <property type="entry name" value="Beta-barrel_RND_2"/>
    <property type="match status" value="1"/>
</dbReference>
<keyword evidence="2" id="KW-0175">Coiled coil</keyword>
<protein>
    <submittedName>
        <fullName evidence="5">Efflux RND transporter periplasmic adaptor subunit</fullName>
    </submittedName>
</protein>